<dbReference type="SMART" id="SM00156">
    <property type="entry name" value="PP2Ac"/>
    <property type="match status" value="1"/>
</dbReference>
<feature type="domain" description="Serine/threonine specific protein phosphatases" evidence="4">
    <location>
        <begin position="1"/>
        <end position="155"/>
    </location>
</feature>
<evidence type="ECO:0000256" key="2">
    <source>
        <dbReference type="ARBA" id="ARBA00022723"/>
    </source>
</evidence>
<dbReference type="InterPro" id="IPR004843">
    <property type="entry name" value="Calcineurin-like_PHP"/>
</dbReference>
<dbReference type="OMA" id="KPMAYVS"/>
<dbReference type="PANTHER" id="PTHR45668">
    <property type="entry name" value="SERINE/THREONINE-PROTEIN PHOSPHATASE 5-RELATED"/>
    <property type="match status" value="1"/>
</dbReference>
<evidence type="ECO:0000256" key="3">
    <source>
        <dbReference type="ARBA" id="ARBA00023211"/>
    </source>
</evidence>
<evidence type="ECO:0000259" key="4">
    <source>
        <dbReference type="SMART" id="SM00156"/>
    </source>
</evidence>
<dbReference type="Pfam" id="PF00149">
    <property type="entry name" value="Metallophos"/>
    <property type="match status" value="1"/>
</dbReference>
<dbReference type="STRING" id="1198029.A0A1U7LHC0"/>
<sequence length="171" mass="19025">TFPLFSESFTFLPLATLLGKKWLVLHGGLFSDDNVTLDDIRSINRHACKQPGSDGLMMEMLWTDPQTSPGRGPSKRGVGLQFGPDVTRRFCERNNLAGIIRSHECKDDGVHVEHDGMCITVFSAPNYCDSQGNKGAYINIKQDLKLDHQIFEAVPHPPIKPMAYVSNRLLG</sequence>
<dbReference type="InterPro" id="IPR051134">
    <property type="entry name" value="PPP_phosphatase"/>
</dbReference>
<comment type="cofactor">
    <cofactor evidence="1">
        <name>Mn(2+)</name>
        <dbReference type="ChEBI" id="CHEBI:29035"/>
    </cofactor>
</comment>
<dbReference type="EMBL" id="LXFE01004040">
    <property type="protein sequence ID" value="OLL21993.1"/>
    <property type="molecule type" value="Genomic_DNA"/>
</dbReference>
<evidence type="ECO:0000313" key="5">
    <source>
        <dbReference type="EMBL" id="OLL21993.1"/>
    </source>
</evidence>
<reference evidence="5 6" key="1">
    <citation type="submission" date="2016-04" db="EMBL/GenBank/DDBJ databases">
        <title>Evolutionary innovation and constraint leading to complex multicellularity in the Ascomycota.</title>
        <authorList>
            <person name="Cisse O."/>
            <person name="Nguyen A."/>
            <person name="Hewitt D.A."/>
            <person name="Jedd G."/>
            <person name="Stajich J.E."/>
        </authorList>
    </citation>
    <scope>NUCLEOTIDE SEQUENCE [LARGE SCALE GENOMIC DNA]</scope>
    <source>
        <strain evidence="5 6">DAH-3</strain>
    </source>
</reference>
<name>A0A1U7LHC0_NEOID</name>
<dbReference type="SUPFAM" id="SSF56300">
    <property type="entry name" value="Metallo-dependent phosphatases"/>
    <property type="match status" value="1"/>
</dbReference>
<keyword evidence="3" id="KW-0464">Manganese</keyword>
<keyword evidence="2" id="KW-0479">Metal-binding</keyword>
<dbReference type="GO" id="GO:0046872">
    <property type="term" value="F:metal ion binding"/>
    <property type="evidence" value="ECO:0007669"/>
    <property type="project" value="UniProtKB-KW"/>
</dbReference>
<gene>
    <name evidence="5" type="ORF">NEOLI_003076</name>
</gene>
<comment type="caution">
    <text evidence="5">The sequence shown here is derived from an EMBL/GenBank/DDBJ whole genome shotgun (WGS) entry which is preliminary data.</text>
</comment>
<dbReference type="GO" id="GO:0004721">
    <property type="term" value="F:phosphoprotein phosphatase activity"/>
    <property type="evidence" value="ECO:0007669"/>
    <property type="project" value="UniProtKB-ARBA"/>
</dbReference>
<proteinExistence type="predicted"/>
<evidence type="ECO:0000256" key="1">
    <source>
        <dbReference type="ARBA" id="ARBA00001936"/>
    </source>
</evidence>
<keyword evidence="6" id="KW-1185">Reference proteome</keyword>
<dbReference type="InterPro" id="IPR006186">
    <property type="entry name" value="Ser/Thr-sp_prot-phosphatase"/>
</dbReference>
<dbReference type="Proteomes" id="UP000186594">
    <property type="component" value="Unassembled WGS sequence"/>
</dbReference>
<evidence type="ECO:0000313" key="6">
    <source>
        <dbReference type="Proteomes" id="UP000186594"/>
    </source>
</evidence>
<dbReference type="OrthoDB" id="445564at2759"/>
<dbReference type="PANTHER" id="PTHR45668:SF5">
    <property type="entry name" value="SERINE_THREONINE-PROTEIN PHOSPHATASE 5"/>
    <property type="match status" value="1"/>
</dbReference>
<organism evidence="5 6">
    <name type="scientific">Neolecta irregularis (strain DAH-3)</name>
    <dbReference type="NCBI Taxonomy" id="1198029"/>
    <lineage>
        <taxon>Eukaryota</taxon>
        <taxon>Fungi</taxon>
        <taxon>Dikarya</taxon>
        <taxon>Ascomycota</taxon>
        <taxon>Taphrinomycotina</taxon>
        <taxon>Neolectales</taxon>
        <taxon>Neolectaceae</taxon>
        <taxon>Neolecta</taxon>
    </lineage>
</organism>
<feature type="non-terminal residue" evidence="5">
    <location>
        <position position="1"/>
    </location>
</feature>
<dbReference type="AlphaFoldDB" id="A0A1U7LHC0"/>
<dbReference type="InterPro" id="IPR029052">
    <property type="entry name" value="Metallo-depent_PP-like"/>
</dbReference>
<accession>A0A1U7LHC0</accession>
<dbReference type="PRINTS" id="PR00114">
    <property type="entry name" value="STPHPHTASE"/>
</dbReference>
<dbReference type="Gene3D" id="3.60.21.10">
    <property type="match status" value="1"/>
</dbReference>
<protein>
    <submittedName>
        <fullName evidence="5">Serine/threonine-protein phosphatase T</fullName>
    </submittedName>
</protein>